<name>A0A4S3JXK3_9EURO</name>
<dbReference type="STRING" id="1220188.A0A4S3JXK3"/>
<dbReference type="VEuPathDB" id="FungiDB:EYZ11_000369"/>
<dbReference type="InterPro" id="IPR019734">
    <property type="entry name" value="TPR_rpt"/>
</dbReference>
<gene>
    <name evidence="2" type="ORF">EYZ11_000369</name>
</gene>
<feature type="repeat" description="TPR" evidence="1">
    <location>
        <begin position="156"/>
        <end position="189"/>
    </location>
</feature>
<dbReference type="Gene3D" id="1.25.40.10">
    <property type="entry name" value="Tetratricopeptide repeat domain"/>
    <property type="match status" value="1"/>
</dbReference>
<evidence type="ECO:0000313" key="3">
    <source>
        <dbReference type="Proteomes" id="UP000308092"/>
    </source>
</evidence>
<reference evidence="2 3" key="1">
    <citation type="submission" date="2019-03" db="EMBL/GenBank/DDBJ databases">
        <title>The genome sequence of a newly discovered highly antifungal drug resistant Aspergillus species, Aspergillus tanneri NIH 1004.</title>
        <authorList>
            <person name="Mounaud S."/>
            <person name="Singh I."/>
            <person name="Joardar V."/>
            <person name="Pakala S."/>
            <person name="Pakala S."/>
            <person name="Venepally P."/>
            <person name="Hoover J."/>
            <person name="Nierman W."/>
            <person name="Chung J."/>
            <person name="Losada L."/>
        </authorList>
    </citation>
    <scope>NUCLEOTIDE SEQUENCE [LARGE SCALE GENOMIC DNA]</scope>
    <source>
        <strain evidence="2 3">NIH1004</strain>
    </source>
</reference>
<dbReference type="Proteomes" id="UP000308092">
    <property type="component" value="Unassembled WGS sequence"/>
</dbReference>
<dbReference type="SMART" id="SM00028">
    <property type="entry name" value="TPR"/>
    <property type="match status" value="2"/>
</dbReference>
<dbReference type="AlphaFoldDB" id="A0A4S3JXK3"/>
<proteinExistence type="predicted"/>
<dbReference type="SUPFAM" id="SSF48452">
    <property type="entry name" value="TPR-like"/>
    <property type="match status" value="1"/>
</dbReference>
<dbReference type="PROSITE" id="PS50005">
    <property type="entry name" value="TPR"/>
    <property type="match status" value="1"/>
</dbReference>
<evidence type="ECO:0000256" key="1">
    <source>
        <dbReference type="PROSITE-ProRule" id="PRU00339"/>
    </source>
</evidence>
<keyword evidence="1" id="KW-0802">TPR repeat</keyword>
<dbReference type="InterPro" id="IPR011990">
    <property type="entry name" value="TPR-like_helical_dom_sf"/>
</dbReference>
<dbReference type="Pfam" id="PF13424">
    <property type="entry name" value="TPR_12"/>
    <property type="match status" value="1"/>
</dbReference>
<dbReference type="EMBL" id="SOSA01000005">
    <property type="protein sequence ID" value="THD00178.1"/>
    <property type="molecule type" value="Genomic_DNA"/>
</dbReference>
<evidence type="ECO:0000313" key="2">
    <source>
        <dbReference type="EMBL" id="THD00178.1"/>
    </source>
</evidence>
<accession>A0A4S3JXK3</accession>
<protein>
    <submittedName>
        <fullName evidence="2">Uncharacterized protein</fullName>
    </submittedName>
</protein>
<organism evidence="2 3">
    <name type="scientific">Aspergillus tanneri</name>
    <dbReference type="NCBI Taxonomy" id="1220188"/>
    <lineage>
        <taxon>Eukaryota</taxon>
        <taxon>Fungi</taxon>
        <taxon>Dikarya</taxon>
        <taxon>Ascomycota</taxon>
        <taxon>Pezizomycotina</taxon>
        <taxon>Eurotiomycetes</taxon>
        <taxon>Eurotiomycetidae</taxon>
        <taxon>Eurotiales</taxon>
        <taxon>Aspergillaceae</taxon>
        <taxon>Aspergillus</taxon>
        <taxon>Aspergillus subgen. Circumdati</taxon>
    </lineage>
</organism>
<sequence length="206" mass="23645">MEFISQHRQLNDPLRWMRQSQQRQPSTSKPLQALTSAEIPTVHLSKQGQNNSLQRQFQGVLQESENKFAPEGILRLGILYLEKGEPLQTIKRFESALSALEKDKVSVKMSETGLYIAENQGVAYMNLDKWDKEKQMFQHAYRGFKKVHSSTRESTLPTLNHLGILFMKQGRFRKAESTFDSALQLEDVSTRKKLPMLCTTSNLGML</sequence>
<comment type="caution">
    <text evidence="2">The sequence shown here is derived from an EMBL/GenBank/DDBJ whole genome shotgun (WGS) entry which is preliminary data.</text>
</comment>
<keyword evidence="3" id="KW-1185">Reference proteome</keyword>